<dbReference type="PANTHER" id="PTHR14211:SF7">
    <property type="entry name" value="RIBOSOME BIOGENESIS PROTEIN NOP53"/>
    <property type="match status" value="1"/>
</dbReference>
<evidence type="ECO:0000256" key="2">
    <source>
        <dbReference type="ARBA" id="ARBA00018339"/>
    </source>
</evidence>
<dbReference type="GO" id="GO:0006364">
    <property type="term" value="P:rRNA processing"/>
    <property type="evidence" value="ECO:0007669"/>
    <property type="project" value="TreeGrafter"/>
</dbReference>
<name>A0AAD7BKN6_9AGAR</name>
<dbReference type="AlphaFoldDB" id="A0AAD7BKN6"/>
<feature type="coiled-coil region" evidence="6">
    <location>
        <begin position="231"/>
        <end position="258"/>
    </location>
</feature>
<feature type="region of interest" description="Disordered" evidence="7">
    <location>
        <begin position="104"/>
        <end position="146"/>
    </location>
</feature>
<comment type="similarity">
    <text evidence="1 5">Belongs to the NOP53 family.</text>
</comment>
<evidence type="ECO:0000313" key="8">
    <source>
        <dbReference type="EMBL" id="KAJ7623618.1"/>
    </source>
</evidence>
<evidence type="ECO:0000256" key="7">
    <source>
        <dbReference type="SAM" id="MobiDB-lite"/>
    </source>
</evidence>
<organism evidence="8 9">
    <name type="scientific">Roridomyces roridus</name>
    <dbReference type="NCBI Taxonomy" id="1738132"/>
    <lineage>
        <taxon>Eukaryota</taxon>
        <taxon>Fungi</taxon>
        <taxon>Dikarya</taxon>
        <taxon>Basidiomycota</taxon>
        <taxon>Agaricomycotina</taxon>
        <taxon>Agaricomycetes</taxon>
        <taxon>Agaricomycetidae</taxon>
        <taxon>Agaricales</taxon>
        <taxon>Marasmiineae</taxon>
        <taxon>Mycenaceae</taxon>
        <taxon>Roridomyces</taxon>
    </lineage>
</organism>
<evidence type="ECO:0000256" key="5">
    <source>
        <dbReference type="PIRNR" id="PIRNR017302"/>
    </source>
</evidence>
<evidence type="ECO:0000256" key="6">
    <source>
        <dbReference type="SAM" id="Coils"/>
    </source>
</evidence>
<evidence type="ECO:0000256" key="1">
    <source>
        <dbReference type="ARBA" id="ARBA00008838"/>
    </source>
</evidence>
<dbReference type="EMBL" id="JARKIF010000014">
    <property type="protein sequence ID" value="KAJ7623618.1"/>
    <property type="molecule type" value="Genomic_DNA"/>
</dbReference>
<comment type="caution">
    <text evidence="8">The sequence shown here is derived from an EMBL/GenBank/DDBJ whole genome shotgun (WGS) entry which is preliminary data.</text>
</comment>
<keyword evidence="3 5" id="KW-0690">Ribosome biogenesis</keyword>
<accession>A0AAD7BKN6</accession>
<sequence length="445" mass="49446">MPKAAQASETKKPVKSAIGAPSQLNQSSRKGKKAWRKNVDIQDVEAGLEELRSEERATGTYLHKQQDDQLFVVDVKGDDKTRKTLSFKSSQTTAAKILAQRSAVPAVMSRTTATKRKSPLSAEDKDRLLRISKRPRRGPFNVVMDPTELGAGSATLELSEAVKASGTYDAWAPEEEVEIKDGLEIVQAKKIKPPVHSNPRDKIEVPAILEPHQGTSYNPPADAHNELLIKAADIEEKRVAKEAKLAETKIKIDQAKQSGNGEVAIPGVPSGMKLDIATPGPDDGEDAVETDDIPKKMPARKTKAQRNKAARILAEKRALAEKARRKNEQQIIHSYKLLRRNADSTISAREQAHALRRAALQEKLKRGLAGQKLGKHKVPAERVDVQLGEDLSESLRGLKPEGNLFRDRFTSLQQRALVEPRVPVLPTRRRHRMIGYEKHAWKRFK</sequence>
<gene>
    <name evidence="8" type="ORF">FB45DRAFT_751887</name>
</gene>
<protein>
    <recommendedName>
        <fullName evidence="2 5">Ribosome biogenesis protein NOP53</fullName>
    </recommendedName>
</protein>
<dbReference type="Pfam" id="PF07767">
    <property type="entry name" value="Nop53"/>
    <property type="match status" value="1"/>
</dbReference>
<reference evidence="8" key="1">
    <citation type="submission" date="2023-03" db="EMBL/GenBank/DDBJ databases">
        <title>Massive genome expansion in bonnet fungi (Mycena s.s.) driven by repeated elements and novel gene families across ecological guilds.</title>
        <authorList>
            <consortium name="Lawrence Berkeley National Laboratory"/>
            <person name="Harder C.B."/>
            <person name="Miyauchi S."/>
            <person name="Viragh M."/>
            <person name="Kuo A."/>
            <person name="Thoen E."/>
            <person name="Andreopoulos B."/>
            <person name="Lu D."/>
            <person name="Skrede I."/>
            <person name="Drula E."/>
            <person name="Henrissat B."/>
            <person name="Morin E."/>
            <person name="Kohler A."/>
            <person name="Barry K."/>
            <person name="LaButti K."/>
            <person name="Morin E."/>
            <person name="Salamov A."/>
            <person name="Lipzen A."/>
            <person name="Mereny Z."/>
            <person name="Hegedus B."/>
            <person name="Baldrian P."/>
            <person name="Stursova M."/>
            <person name="Weitz H."/>
            <person name="Taylor A."/>
            <person name="Grigoriev I.V."/>
            <person name="Nagy L.G."/>
            <person name="Martin F."/>
            <person name="Kauserud H."/>
        </authorList>
    </citation>
    <scope>NUCLEOTIDE SEQUENCE</scope>
    <source>
        <strain evidence="8">9284</strain>
    </source>
</reference>
<keyword evidence="9" id="KW-1185">Reference proteome</keyword>
<evidence type="ECO:0000256" key="3">
    <source>
        <dbReference type="ARBA" id="ARBA00022517"/>
    </source>
</evidence>
<dbReference type="GO" id="GO:0008097">
    <property type="term" value="F:5S rRNA binding"/>
    <property type="evidence" value="ECO:0007669"/>
    <property type="project" value="TreeGrafter"/>
</dbReference>
<proteinExistence type="inferred from homology"/>
<dbReference type="GO" id="GO:0005654">
    <property type="term" value="C:nucleoplasm"/>
    <property type="evidence" value="ECO:0007669"/>
    <property type="project" value="UniProtKB-SubCell"/>
</dbReference>
<dbReference type="Proteomes" id="UP001221142">
    <property type="component" value="Unassembled WGS sequence"/>
</dbReference>
<keyword evidence="4 5" id="KW-0539">Nucleus</keyword>
<keyword evidence="6" id="KW-0175">Coiled coil</keyword>
<feature type="region of interest" description="Disordered" evidence="7">
    <location>
        <begin position="1"/>
        <end position="36"/>
    </location>
</feature>
<comment type="function">
    <text evidence="5">May play a role in ribosome biogenesis.</text>
</comment>
<evidence type="ECO:0000256" key="4">
    <source>
        <dbReference type="ARBA" id="ARBA00023242"/>
    </source>
</evidence>
<dbReference type="GO" id="GO:0005730">
    <property type="term" value="C:nucleolus"/>
    <property type="evidence" value="ECO:0007669"/>
    <property type="project" value="UniProtKB-SubCell"/>
</dbReference>
<dbReference type="PIRSF" id="PIRSF017302">
    <property type="entry name" value="Gltscr2"/>
    <property type="match status" value="1"/>
</dbReference>
<dbReference type="InterPro" id="IPR011687">
    <property type="entry name" value="Nop53/GLTSCR2"/>
</dbReference>
<dbReference type="PANTHER" id="PTHR14211">
    <property type="entry name" value="GLIOMA SUPPRESSOR CANDIDATE REGION GENE 2"/>
    <property type="match status" value="1"/>
</dbReference>
<comment type="subcellular location">
    <subcellularLocation>
        <location evidence="5">Nucleus</location>
        <location evidence="5">Nucleolus</location>
    </subcellularLocation>
    <subcellularLocation>
        <location evidence="5">Nucleus</location>
        <location evidence="5">Nucleoplasm</location>
    </subcellularLocation>
</comment>
<dbReference type="GO" id="GO:0000027">
    <property type="term" value="P:ribosomal large subunit assembly"/>
    <property type="evidence" value="ECO:0007669"/>
    <property type="project" value="UniProtKB-UniRule"/>
</dbReference>
<evidence type="ECO:0000313" key="9">
    <source>
        <dbReference type="Proteomes" id="UP001221142"/>
    </source>
</evidence>